<name>A0A1G2AYG7_9BACT</name>
<accession>A0A1G2AYG7</accession>
<comment type="caution">
    <text evidence="1">The sequence shown here is derived from an EMBL/GenBank/DDBJ whole genome shotgun (WGS) entry which is preliminary data.</text>
</comment>
<evidence type="ECO:0000313" key="2">
    <source>
        <dbReference type="Proteomes" id="UP000176952"/>
    </source>
</evidence>
<dbReference type="AlphaFoldDB" id="A0A1G2AYG7"/>
<evidence type="ECO:0000313" key="1">
    <source>
        <dbReference type="EMBL" id="OGY81991.1"/>
    </source>
</evidence>
<reference evidence="1 2" key="1">
    <citation type="journal article" date="2016" name="Nat. Commun.">
        <title>Thousands of microbial genomes shed light on interconnected biogeochemical processes in an aquifer system.</title>
        <authorList>
            <person name="Anantharaman K."/>
            <person name="Brown C.T."/>
            <person name="Hug L.A."/>
            <person name="Sharon I."/>
            <person name="Castelle C.J."/>
            <person name="Probst A.J."/>
            <person name="Thomas B.C."/>
            <person name="Singh A."/>
            <person name="Wilkins M.J."/>
            <person name="Karaoz U."/>
            <person name="Brodie E.L."/>
            <person name="Williams K.H."/>
            <person name="Hubbard S.S."/>
            <person name="Banfield J.F."/>
        </authorList>
    </citation>
    <scope>NUCLEOTIDE SEQUENCE [LARGE SCALE GENOMIC DNA]</scope>
</reference>
<protein>
    <submittedName>
        <fullName evidence="1">Uncharacterized protein</fullName>
    </submittedName>
</protein>
<dbReference type="EMBL" id="MHKD01000040">
    <property type="protein sequence ID" value="OGY81991.1"/>
    <property type="molecule type" value="Genomic_DNA"/>
</dbReference>
<dbReference type="Proteomes" id="UP000176952">
    <property type="component" value="Unassembled WGS sequence"/>
</dbReference>
<proteinExistence type="predicted"/>
<organism evidence="1 2">
    <name type="scientific">Candidatus Kerfeldbacteria bacterium RIFCSPHIGHO2_12_FULL_48_17</name>
    <dbReference type="NCBI Taxonomy" id="1798542"/>
    <lineage>
        <taxon>Bacteria</taxon>
        <taxon>Candidatus Kerfeldiibacteriota</taxon>
    </lineage>
</organism>
<dbReference type="STRING" id="1798542.A3F54_03645"/>
<sequence length="205" mass="24031">MKSKSNLLEQLKSLPHFEKTTVYQLGQQLGLTDSTVDTYISRFLKYDEILQLRNGLYVSTDFFDKNKHDISYSFYLANVIRKPSYVSSWAALQYYNLTTEAIHSITSVTPKVTREYTTKAGNFAYQSINREFFADFHLGKGKFAFFIASPAKALFDLLYFRTRQFRGVSLETVKMLVEELRIDFEEMSTEEQEKFYMMIKNISHE</sequence>
<gene>
    <name evidence="1" type="ORF">A3F54_03645</name>
</gene>